<comment type="caution">
    <text evidence="2">The sequence shown here is derived from an EMBL/GenBank/DDBJ whole genome shotgun (WGS) entry which is preliminary data.</text>
</comment>
<evidence type="ECO:0000256" key="1">
    <source>
        <dbReference type="SAM" id="Phobius"/>
    </source>
</evidence>
<proteinExistence type="predicted"/>
<feature type="transmembrane region" description="Helical" evidence="1">
    <location>
        <begin position="85"/>
        <end position="105"/>
    </location>
</feature>
<name>A0A816AP62_ADIRI</name>
<reference evidence="2" key="1">
    <citation type="submission" date="2021-02" db="EMBL/GenBank/DDBJ databases">
        <authorList>
            <person name="Nowell W R."/>
        </authorList>
    </citation>
    <scope>NUCLEOTIDE SEQUENCE</scope>
</reference>
<sequence length="392" mass="45597">MASLRRLINDTLPRMWSKSKQFLIKIPSGIQHIYVCSYRTLGNIYRSAISLAIIVCSMIHTRFIMFMDRFTGGTLRRVWSKLKELIVYVMNGMWYIYGVIHPFVIKVYSTVRTYLTIYIRQLIDDILPRVWSKSKQLLIKTSTGVKYVYDCLRRVLPHMYDSVYTFVIVAFSTIKIHLVDPTRQLIGSLLPTVWSISRQLVADMINGIRHVYGRLCYRGSGIFSHIRSLGTLVYSIMHSEFMISTMRSIRENTAAIWHFLTDIMITVKQSAPRIRDNLYQTFRTLSTHYFTIYGWVKTNVLVICRTLYPSMLHATRYKLGEFYQIFQRSVVQPMISLSFSIRVFMSDILNTARVVIASLRRMMVAIGSIIVSAKNTVTSHLSHQHHTQTVVN</sequence>
<evidence type="ECO:0000313" key="2">
    <source>
        <dbReference type="EMBL" id="CAF1600743.1"/>
    </source>
</evidence>
<accession>A0A816AP62</accession>
<protein>
    <submittedName>
        <fullName evidence="2">Uncharacterized protein</fullName>
    </submittedName>
</protein>
<keyword evidence="3" id="KW-1185">Reference proteome</keyword>
<organism evidence="2 3">
    <name type="scientific">Adineta ricciae</name>
    <name type="common">Rotifer</name>
    <dbReference type="NCBI Taxonomy" id="249248"/>
    <lineage>
        <taxon>Eukaryota</taxon>
        <taxon>Metazoa</taxon>
        <taxon>Spiralia</taxon>
        <taxon>Gnathifera</taxon>
        <taxon>Rotifera</taxon>
        <taxon>Eurotatoria</taxon>
        <taxon>Bdelloidea</taxon>
        <taxon>Adinetida</taxon>
        <taxon>Adinetidae</taxon>
        <taxon>Adineta</taxon>
    </lineage>
</organism>
<evidence type="ECO:0000313" key="3">
    <source>
        <dbReference type="Proteomes" id="UP000663828"/>
    </source>
</evidence>
<keyword evidence="1" id="KW-1133">Transmembrane helix</keyword>
<dbReference type="AlphaFoldDB" id="A0A816AP62"/>
<dbReference type="EMBL" id="CAJNOR010006668">
    <property type="protein sequence ID" value="CAF1600743.1"/>
    <property type="molecule type" value="Genomic_DNA"/>
</dbReference>
<dbReference type="Proteomes" id="UP000663828">
    <property type="component" value="Unassembled WGS sequence"/>
</dbReference>
<gene>
    <name evidence="2" type="ORF">XAT740_LOCUS47687</name>
</gene>
<feature type="transmembrane region" description="Helical" evidence="1">
    <location>
        <begin position="44"/>
        <end position="64"/>
    </location>
</feature>
<keyword evidence="1" id="KW-0472">Membrane</keyword>
<keyword evidence="1" id="KW-0812">Transmembrane</keyword>